<keyword evidence="1" id="KW-0812">Transmembrane</keyword>
<reference evidence="2 3" key="1">
    <citation type="journal article" date="2023" name="Nucleic Acids Res.">
        <title>The hologenome of Daphnia magna reveals possible DNA methylation and microbiome-mediated evolution of the host genome.</title>
        <authorList>
            <person name="Chaturvedi A."/>
            <person name="Li X."/>
            <person name="Dhandapani V."/>
            <person name="Marshall H."/>
            <person name="Kissane S."/>
            <person name="Cuenca-Cambronero M."/>
            <person name="Asole G."/>
            <person name="Calvet F."/>
            <person name="Ruiz-Romero M."/>
            <person name="Marangio P."/>
            <person name="Guigo R."/>
            <person name="Rago D."/>
            <person name="Mirbahai L."/>
            <person name="Eastwood N."/>
            <person name="Colbourne J.K."/>
            <person name="Zhou J."/>
            <person name="Mallon E."/>
            <person name="Orsini L."/>
        </authorList>
    </citation>
    <scope>NUCLEOTIDE SEQUENCE [LARGE SCALE GENOMIC DNA]</scope>
    <source>
        <strain evidence="2">LRV0_1</strain>
    </source>
</reference>
<organism evidence="2 3">
    <name type="scientific">Daphnia magna</name>
    <dbReference type="NCBI Taxonomy" id="35525"/>
    <lineage>
        <taxon>Eukaryota</taxon>
        <taxon>Metazoa</taxon>
        <taxon>Ecdysozoa</taxon>
        <taxon>Arthropoda</taxon>
        <taxon>Crustacea</taxon>
        <taxon>Branchiopoda</taxon>
        <taxon>Diplostraca</taxon>
        <taxon>Cladocera</taxon>
        <taxon>Anomopoda</taxon>
        <taxon>Daphniidae</taxon>
        <taxon>Daphnia</taxon>
    </lineage>
</organism>
<proteinExistence type="predicted"/>
<keyword evidence="1" id="KW-0472">Membrane</keyword>
<feature type="transmembrane region" description="Helical" evidence="1">
    <location>
        <begin position="26"/>
        <end position="47"/>
    </location>
</feature>
<keyword evidence="1" id="KW-1133">Transmembrane helix</keyword>
<evidence type="ECO:0000313" key="2">
    <source>
        <dbReference type="EMBL" id="KAK4026417.1"/>
    </source>
</evidence>
<protein>
    <submittedName>
        <fullName evidence="2">Uncharacterized protein</fullName>
    </submittedName>
</protein>
<dbReference type="EMBL" id="JAOYFB010000038">
    <property type="protein sequence ID" value="KAK4026417.1"/>
    <property type="molecule type" value="Genomic_DNA"/>
</dbReference>
<evidence type="ECO:0000313" key="3">
    <source>
        <dbReference type="Proteomes" id="UP001234178"/>
    </source>
</evidence>
<gene>
    <name evidence="2" type="ORF">OUZ56_015415</name>
</gene>
<dbReference type="Proteomes" id="UP001234178">
    <property type="component" value="Unassembled WGS sequence"/>
</dbReference>
<accession>A0ABR0AMS7</accession>
<feature type="transmembrane region" description="Helical" evidence="1">
    <location>
        <begin position="70"/>
        <end position="89"/>
    </location>
</feature>
<keyword evidence="3" id="KW-1185">Reference proteome</keyword>
<name>A0ABR0AMS7_9CRUS</name>
<comment type="caution">
    <text evidence="2">The sequence shown here is derived from an EMBL/GenBank/DDBJ whole genome shotgun (WGS) entry which is preliminary data.</text>
</comment>
<evidence type="ECO:0000256" key="1">
    <source>
        <dbReference type="SAM" id="Phobius"/>
    </source>
</evidence>
<sequence length="118" mass="13615">MVGTEHVMAIVRWLASKLANKASSGLLLLTVTAAYLIFLMNGTNVFYEQRHLQLLETEKEPQSMAMNGEILVYLHWWGTIHIGSGLMNYKNCCYTRRKKKLELVEGLKWNKVLEDKNE</sequence>